<dbReference type="RefSeq" id="WP_029426924.1">
    <property type="nucleotide sequence ID" value="NZ_CP012801.1"/>
</dbReference>
<evidence type="ECO:0008006" key="4">
    <source>
        <dbReference type="Google" id="ProtNLM"/>
    </source>
</evidence>
<proteinExistence type="predicted"/>
<accession>A0A0P0G185</accession>
<protein>
    <recommendedName>
        <fullName evidence="4">YbjN domain-containing protein</fullName>
    </recommendedName>
</protein>
<dbReference type="Proteomes" id="UP000061809">
    <property type="component" value="Chromosome"/>
</dbReference>
<evidence type="ECO:0000313" key="2">
    <source>
        <dbReference type="EMBL" id="ALJ57564.1"/>
    </source>
</evidence>
<sequence length="157" mass="18093">MKEKILEAFENLGFKLKEVDGMGYGFKYEGLNMLYMYNENDEDFLNVSLPGIMDIDESNGLKACVLLEKINSTLKYVKAYILGGSVWLFYERELFGDEDLMMQISRIILHLENGLRFARKSITEIENDVENDVPSEDKPEDGEEAIVEEVTNNEENE</sequence>
<dbReference type="PATRIC" id="fig|246787.4.peg.301"/>
<gene>
    <name evidence="2" type="ORF">BcellWH2_00288</name>
</gene>
<dbReference type="KEGG" id="bcel:BcellWH2_00288"/>
<dbReference type="EMBL" id="CP012801">
    <property type="protein sequence ID" value="ALJ57564.1"/>
    <property type="molecule type" value="Genomic_DNA"/>
</dbReference>
<organism evidence="2 3">
    <name type="scientific">Bacteroides cellulosilyticus</name>
    <dbReference type="NCBI Taxonomy" id="246787"/>
    <lineage>
        <taxon>Bacteria</taxon>
        <taxon>Pseudomonadati</taxon>
        <taxon>Bacteroidota</taxon>
        <taxon>Bacteroidia</taxon>
        <taxon>Bacteroidales</taxon>
        <taxon>Bacteroidaceae</taxon>
        <taxon>Bacteroides</taxon>
    </lineage>
</organism>
<feature type="region of interest" description="Disordered" evidence="1">
    <location>
        <begin position="128"/>
        <end position="157"/>
    </location>
</feature>
<evidence type="ECO:0000256" key="1">
    <source>
        <dbReference type="SAM" id="MobiDB-lite"/>
    </source>
</evidence>
<name>A0A0P0G185_9BACE</name>
<evidence type="ECO:0000313" key="3">
    <source>
        <dbReference type="Proteomes" id="UP000061809"/>
    </source>
</evidence>
<dbReference type="AlphaFoldDB" id="A0A0P0G185"/>
<reference evidence="2 3" key="1">
    <citation type="journal article" date="2015" name="Science">
        <title>Genetic determinants of in vivo fitness and diet responsiveness in multiple human gut Bacteroides.</title>
        <authorList>
            <person name="Wu M."/>
            <person name="McNulty N.P."/>
            <person name="Rodionov D.A."/>
            <person name="Khoroshkin M.S."/>
            <person name="Griffin N.W."/>
            <person name="Cheng J."/>
            <person name="Latreille P."/>
            <person name="Kerstetter R.A."/>
            <person name="Terrapon N."/>
            <person name="Henrissat B."/>
            <person name="Osterman A.L."/>
            <person name="Gordon J.I."/>
        </authorList>
    </citation>
    <scope>NUCLEOTIDE SEQUENCE [LARGE SCALE GENOMIC DNA]</scope>
    <source>
        <strain evidence="2 3">WH2</strain>
    </source>
</reference>